<feature type="domain" description="EF-hand" evidence="2">
    <location>
        <begin position="2559"/>
        <end position="2594"/>
    </location>
</feature>
<dbReference type="Gene3D" id="2.60.40.10">
    <property type="entry name" value="Immunoglobulins"/>
    <property type="match status" value="7"/>
</dbReference>
<dbReference type="InterPro" id="IPR055354">
    <property type="entry name" value="DUF7507"/>
</dbReference>
<dbReference type="InterPro" id="IPR036439">
    <property type="entry name" value="Dockerin_dom_sf"/>
</dbReference>
<gene>
    <name evidence="4" type="ORF">CRP01_41020</name>
</gene>
<feature type="non-terminal residue" evidence="4">
    <location>
        <position position="1"/>
    </location>
</feature>
<proteinExistence type="predicted"/>
<dbReference type="InterPro" id="IPR013783">
    <property type="entry name" value="Ig-like_fold"/>
</dbReference>
<feature type="compositionally biased region" description="Acidic residues" evidence="1">
    <location>
        <begin position="2059"/>
        <end position="2068"/>
    </location>
</feature>
<dbReference type="Gene3D" id="1.10.1330.10">
    <property type="entry name" value="Dockerin domain"/>
    <property type="match status" value="1"/>
</dbReference>
<dbReference type="GO" id="GO:0004553">
    <property type="term" value="F:hydrolase activity, hydrolyzing O-glycosyl compounds"/>
    <property type="evidence" value="ECO:0007669"/>
    <property type="project" value="InterPro"/>
</dbReference>
<comment type="caution">
    <text evidence="4">The sequence shown here is derived from an EMBL/GenBank/DDBJ whole genome shotgun (WGS) entry which is preliminary data.</text>
</comment>
<dbReference type="PANTHER" id="PTHR34819">
    <property type="entry name" value="LARGE CYSTEINE-RICH PERIPLASMIC PROTEIN OMCB"/>
    <property type="match status" value="1"/>
</dbReference>
<dbReference type="CDD" id="cd14252">
    <property type="entry name" value="Dockerin_like"/>
    <property type="match status" value="1"/>
</dbReference>
<dbReference type="Proteomes" id="UP000223913">
    <property type="component" value="Unassembled WGS sequence"/>
</dbReference>
<dbReference type="PROSITE" id="PS50222">
    <property type="entry name" value="EF_HAND_2"/>
    <property type="match status" value="1"/>
</dbReference>
<sequence>IITYTFTATNNGNVTLTNVTIVDPLPGLSALSCTQPATLAPGESLVCTATYSITQSDLDNGTVMNTATADSDEIDPVDDSETVTAVQTPVLNLTKVADVMTYDAVGDIITYTFTATNNGNVTLTNVTIVDPLPGLSALSCTQPATLAPGESLVCTATYSITQSDLDIGSVMNTATADSDQTDPVDDSETVTAVQTPVLNLTKVADVMTYDAVGDIITYTFTATNNSNVTLTNVTIVDPLPGLSALSCTQPATLAPGESLVCMATYSITQSDLDNGTVMNTATADSDETDPVDDSETVTAVQTPVLNLTKIADVMTYDEVGDIITYTFTATNNGNVTLTNVTIVDPLPGLSALSCTQPATLAPGESLVCTATYSITQTDLDNGSVMNTATADSDETDPVDDSETVTAVQTPVLNLTKIADVMTYDAVGDIITYTFTATNNGNVTLTNVTIVDPLPGLSALACTQPATLAPGESLVCTATYTISQTDLDIGSVMNTATADSDQTDPVDDSETVIVDGTPLLDLTKVADVMTYDAVSDVITYTFTATNLGNVTLTNVTITDPLPGLSALSCTQPATLGPGESLICTATYSITQADLDNGLVVNTATADSDETDPVNDSETVTAIQSNQIMIVKESVEDTYDMVGDVINYTLAVTNTGNTTIYNVVVTDPDVNAGSIVYTGGDNGNGALDVGETWNYTAQYTIEQSDLDNGSFTNTASVTGSADTDGDGTGDTPVNDDDDDIVTAIPDPSLSLMKTADVATYDAVGDVITYTFVATNDGNVTLNNVTISDPLPGLSALDCTQPVNLAPGESLTCTATYTITQADLDAGSVVNTATADSDDTDPVEDDETVTADQMPVLSISKTADVATYDAVGDVITYTFVATNDGNVTLNNVTISDPLPGLSALACTQPINLAPGESLTCTATYTITQADLDAGSVVNTATADSDETDPVEDDETVTADQMPLLSLSKTADVATYDAVGDVITYTFVATNDGNVTLNNVTISDPLPGLSALDCTQPVNLAPGASLTCTATYAITQSDLDAGSVVNTATADSDETDPVEDDETVTADGMPVLSLSKTADVTTYNAVGDVITYTFVATNEGNVALTNVTISDPLPGLSTLDCTQPVNLAPGESLTCTATYTITQADLDAGSVVNTATADSDETDPVEDDETVTADQMPVLSISKTADVATYDAVGDVITYTFVATNDGNVTLNNVTISDPLPGLSALACTQPVNLAPGESLTCTATYTITQADLDAGSVINTATADSDETDPVEDDETVTADGMPVLSLSKTADVTTYNAVGDVITYTFVATNDGNVTLNNVTISDPLPGLSALDCTQPVNLAPGASLTCTATYAITQSDLDAGSVVNTATADSDETDPVEDDETVTADGMPVLSLSKTADVTTYNAVGDVITYTFVATNEGNVAITNVTISDPLPGLSALDCTQPVNLAPGESLTCTATYTITQADLDAGSVVNTATADSDETDPVEDDETVTADQMPVLTLSKTADVATYDAVGDVITYTFVATNNGNVTLNNVTISDPLPGLSALDCTQPVNLAPGESLTCTATYTITQADLDAGSVVNTATADSDETDPVEDDETVTADGMPVLSLSKTADVTTYNSVGDVITYTFVATNEGNVALTNVTISDPLPGLSALDCTQPVNLAPGESLTCTATYTITQADLDAGSVVNTATADSDETDPVEDDETVTADQMPVLSLSKTADVATYDAVGDVITYTFVATNEGNVALTNVTISDPLPGLSALDCTQPINLAPGESLTCTATYTITQADLDAGSVVNMATADSDETDPVEDNETVDATEDPSISLIKTSSFDILTGVITYTYTVTNTGNVTLTNVMVVEDDVLFSGTGVNPIPIYVINSSTMGSPEGTLLVGESAEYTATYLVTPEDYDAMVVINQAEAVGESPNGEMVNDLSDFENPLLDRPTETPVEEMDGNPINPSIALIKTSAYSMETGEITYTYLVTNTGDAILTMVAVTEDILQFTGTGSLPTPTYVVGSSSFGSPEGILLPGESANYTAVYTVTEADYLAGSVTNQADATGQDPNGDPVEDQSDYENNFDDRPTVTSVPQDCDSELVCSGQLNVNLQEDCTATLTKESAVPGFDCEVIIIVEDEDGLDNIVNGCGTYKYTVTATDDPNNNCWGYITAEDKEAPVCLNNLTTVTGWDVADYGFRDFVCDDIDQLLFNTPESYKLTAQGDLIEGSFSSEFARQVLDGVTGYMVFTDNCGNITVTVSDEVDYGTDPNCDQVTITRTFSAVDECGEPSEAAVCTQTIVITKPGLEDVYCPDDAELDCSSEFTLDANGNPHPDVTGYPFIETAFDTDDLDGDEIIWEKGIAYLDGTVCNLGASYTDGERIEVCTGTYKFIRTWEILDWCAEGEARIRECKQVIKVGDFSKPVVACAEVDYDNDGSADLRTYSTGPYDCTAAFQVPMPLVEDNCSDWEVLTEVLHGSTTGPVIATILPGASRYVSGIPLGCHFIKYTVTDACGNEEIVFCPFLVEDLIEPIAVCNDDLNVSIGGQGLARVFARDIDEGSSDNCGPVRIEVRRRILDPETYECLDMFDTDGDGEIIGDEIQLSVQFGDPDGTGSGEEYYYTAWKDYVDFTCCDMDGHVRVELRVWDDRNGDGIPGNTIERSYCDANDLSTVRDNSNVCWMDLLIEDKLPAYCVPPLPASIACDELPLDFDPTNAAQMTELFGAATGTDNCPGYTVEELAPLTDGLSDCGYGTLVRRFQVYDAKGLASTNKCEQVVTVKERHHYKIKFPKDAEAVCGTPDPDTLITEEIACDLLAVSVKDDFFSASGDECYKIFRTYSIINWCEYDGISDPVVVNRDEDCDGQPGDEDVWVIVETMNETDPCHDNYGGVPASDYSHVWYDRDSDPFNLIPAAGTKGESCEYESNPAGFWKEVAPLTDNSDSDNYPEGYYGDHCDDMASVGYWRYTQVIKVYDNIRPIVAFEDLEPFCSYSSDIDNDCPAEISINFTIEENCTPDDLTITIFLDAFNDGILEGNITDQLTGTYPNYTVTGTFPLGAHALGISVKDGCGNQIGTNIPFEVVDCKAPAPICINGLAVELMPVSPAADVDGDGDDDTGAMTIWASDFIASPMTDCSGEVTYSINRQGDQISADQTGLVLTCDDASTVLLEIWAWDALGNGDLCETYVLVQDNMVQCDNNDIASVAGYIETEETVPVEGVMVELSGNQFQTMNTKADGHYLFEGMETGFDYTITPQHDIFPLNGVTTFDLVLMSKHVLGTEPLDSPYKRIAADVNRDGRVTAIDAIALRRLILNISARFETNTSWRFIPAAYVFPDPQNPWLEEFPELININDLQGSLLEENFIAVKVGDINLSARANALELEERGARGMFFLDVSDQDLKAGNSYRIDFRADQIRNIQGYQFTLDLDPAAAVITDVAYGVAQAEHFGVKSLSEGLLATSWNTGGANSNTLDKETVLFSLNVTAKRDVRLSEILGVTSRITPAEAYNQDDGLLDVGIDFNNGSIATTPFELHQNSPNPFRRETTIGFHLPESGETTLSIHDAGGRVIKLIRGEFARGSHQIQLKREEIGSTGVLYYTLTSGAFTATRKMIVVE</sequence>
<dbReference type="GO" id="GO:0000272">
    <property type="term" value="P:polysaccharide catabolic process"/>
    <property type="evidence" value="ECO:0007669"/>
    <property type="project" value="InterPro"/>
</dbReference>
<feature type="compositionally biased region" description="Acidic residues" evidence="1">
    <location>
        <begin position="721"/>
        <end position="737"/>
    </location>
</feature>
<dbReference type="PROSITE" id="PS51766">
    <property type="entry name" value="DOCKERIN"/>
    <property type="match status" value="1"/>
</dbReference>
<dbReference type="InterPro" id="IPR008965">
    <property type="entry name" value="CBM2/CBM3_carb-bd_dom_sf"/>
</dbReference>
<feature type="region of interest" description="Disordered" evidence="1">
    <location>
        <begin position="2047"/>
        <end position="2068"/>
    </location>
</feature>
<dbReference type="EMBL" id="PDUD01000084">
    <property type="protein sequence ID" value="PHN00670.1"/>
    <property type="molecule type" value="Genomic_DNA"/>
</dbReference>
<dbReference type="SMART" id="SM00710">
    <property type="entry name" value="PbH1"/>
    <property type="match status" value="14"/>
</dbReference>
<protein>
    <recommendedName>
        <fullName evidence="6">DUF11 domain-containing protein</fullName>
    </recommendedName>
</protein>
<dbReference type="OrthoDB" id="9800887at2"/>
<dbReference type="SUPFAM" id="SSF63446">
    <property type="entry name" value="Type I dockerin domain"/>
    <property type="match status" value="1"/>
</dbReference>
<dbReference type="InterPro" id="IPR002048">
    <property type="entry name" value="EF_hand_dom"/>
</dbReference>
<dbReference type="GO" id="GO:0030246">
    <property type="term" value="F:carbohydrate binding"/>
    <property type="evidence" value="ECO:0007669"/>
    <property type="project" value="InterPro"/>
</dbReference>
<evidence type="ECO:0000259" key="3">
    <source>
        <dbReference type="PROSITE" id="PS51766"/>
    </source>
</evidence>
<accession>A0A2D0MWW3</accession>
<dbReference type="InterPro" id="IPR051172">
    <property type="entry name" value="Chlamydia_OmcB"/>
</dbReference>
<organism evidence="4 5">
    <name type="scientific">Flavilitoribacter nigricans (strain ATCC 23147 / DSM 23189 / NBRC 102662 / NCIMB 1420 / SS-2)</name>
    <name type="common">Lewinella nigricans</name>
    <dbReference type="NCBI Taxonomy" id="1122177"/>
    <lineage>
        <taxon>Bacteria</taxon>
        <taxon>Pseudomonadati</taxon>
        <taxon>Bacteroidota</taxon>
        <taxon>Saprospiria</taxon>
        <taxon>Saprospirales</taxon>
        <taxon>Lewinellaceae</taxon>
        <taxon>Flavilitoribacter</taxon>
    </lineage>
</organism>
<evidence type="ECO:0000313" key="4">
    <source>
        <dbReference type="EMBL" id="PHN00670.1"/>
    </source>
</evidence>
<dbReference type="Pfam" id="PF24346">
    <property type="entry name" value="DUF7507"/>
    <property type="match status" value="19"/>
</dbReference>
<reference evidence="4 5" key="1">
    <citation type="submission" date="2017-10" db="EMBL/GenBank/DDBJ databases">
        <title>The draft genome sequence of Lewinella nigricans NBRC 102662.</title>
        <authorList>
            <person name="Wang K."/>
        </authorList>
    </citation>
    <scope>NUCLEOTIDE SEQUENCE [LARGE SCALE GENOMIC DNA]</scope>
    <source>
        <strain evidence="4 5">NBRC 102662</strain>
    </source>
</reference>
<name>A0A2D0MWW3_FLAN2</name>
<dbReference type="InterPro" id="IPR026444">
    <property type="entry name" value="Secre_tail"/>
</dbReference>
<evidence type="ECO:0000259" key="2">
    <source>
        <dbReference type="PROSITE" id="PS50222"/>
    </source>
</evidence>
<evidence type="ECO:0000313" key="5">
    <source>
        <dbReference type="Proteomes" id="UP000223913"/>
    </source>
</evidence>
<dbReference type="GO" id="GO:0005509">
    <property type="term" value="F:calcium ion binding"/>
    <property type="evidence" value="ECO:0007669"/>
    <property type="project" value="InterPro"/>
</dbReference>
<dbReference type="Pfam" id="PF00404">
    <property type="entry name" value="Dockerin_1"/>
    <property type="match status" value="1"/>
</dbReference>
<dbReference type="InterPro" id="IPR016134">
    <property type="entry name" value="Dockerin_dom"/>
</dbReference>
<dbReference type="NCBIfam" id="TIGR01451">
    <property type="entry name" value="B_ant_repeat"/>
    <property type="match status" value="17"/>
</dbReference>
<dbReference type="InterPro" id="IPR047589">
    <property type="entry name" value="DUF11_rpt"/>
</dbReference>
<dbReference type="SUPFAM" id="SSF49384">
    <property type="entry name" value="Carbohydrate-binding domain"/>
    <property type="match status" value="1"/>
</dbReference>
<evidence type="ECO:0000256" key="1">
    <source>
        <dbReference type="SAM" id="MobiDB-lite"/>
    </source>
</evidence>
<dbReference type="InterPro" id="IPR006626">
    <property type="entry name" value="PbH1"/>
</dbReference>
<feature type="region of interest" description="Disordered" evidence="1">
    <location>
        <begin position="706"/>
        <end position="737"/>
    </location>
</feature>
<dbReference type="NCBIfam" id="TIGR04183">
    <property type="entry name" value="Por_Secre_tail"/>
    <property type="match status" value="1"/>
</dbReference>
<dbReference type="InterPro" id="IPR002105">
    <property type="entry name" value="Dockerin_1_rpt"/>
</dbReference>
<feature type="domain" description="Dockerin" evidence="3">
    <location>
        <begin position="3230"/>
        <end position="3299"/>
    </location>
</feature>
<keyword evidence="5" id="KW-1185">Reference proteome</keyword>
<dbReference type="PANTHER" id="PTHR34819:SF3">
    <property type="entry name" value="CELL SURFACE PROTEIN"/>
    <property type="match status" value="1"/>
</dbReference>
<evidence type="ECO:0008006" key="6">
    <source>
        <dbReference type="Google" id="ProtNLM"/>
    </source>
</evidence>